<dbReference type="GO" id="GO:0005886">
    <property type="term" value="C:plasma membrane"/>
    <property type="evidence" value="ECO:0007669"/>
    <property type="project" value="UniProtKB-SubCell"/>
</dbReference>
<sequence>MKKYIKEYFLITLGVLLLAVALEYFFYPNEIAAGGISGLALVVNRIFGISTGIIMIGANIILFSLAFLLIGGSFGTKSLYAAFGLSASLWVVEKFLNPVAITENLVLATVIGSVISSIGIAIVFSQNSSTGGTAIIAKILNKYIHLDIGKCLLISDFIVTLLAIYIFGIDLGMFGLISVFMVGNLVDKFIEGFNICKQVMIITSKGEEIVNYIINEVDRGCTVINGTGGYSKEETKIIYTVLNRRDFIKLKGKIKEIDRRAFITVNDVREVLGEGFNILPE</sequence>
<comment type="subcellular location">
    <subcellularLocation>
        <location evidence="1">Cell membrane</location>
        <topology evidence="1">Multi-pass membrane protein</topology>
    </subcellularLocation>
</comment>
<keyword evidence="5 6" id="KW-0472">Membrane</keyword>
<dbReference type="EMBL" id="FQXU01000006">
    <property type="protein sequence ID" value="SHI12028.1"/>
    <property type="molecule type" value="Genomic_DNA"/>
</dbReference>
<reference evidence="8 9" key="1">
    <citation type="submission" date="2016-11" db="EMBL/GenBank/DDBJ databases">
        <authorList>
            <person name="Jaros S."/>
            <person name="Januszkiewicz K."/>
            <person name="Wedrychowicz H."/>
        </authorList>
    </citation>
    <scope>NUCLEOTIDE SEQUENCE [LARGE SCALE GENOMIC DNA]</scope>
    <source>
        <strain evidence="8 9">DSM 6191</strain>
    </source>
</reference>
<evidence type="ECO:0000313" key="8">
    <source>
        <dbReference type="EMBL" id="SHI12028.1"/>
    </source>
</evidence>
<keyword evidence="4 6" id="KW-1133">Transmembrane helix</keyword>
<feature type="transmembrane region" description="Helical" evidence="6">
    <location>
        <begin position="7"/>
        <end position="26"/>
    </location>
</feature>
<dbReference type="CDD" id="cd16380">
    <property type="entry name" value="YitT_C"/>
    <property type="match status" value="1"/>
</dbReference>
<dbReference type="InterPro" id="IPR003740">
    <property type="entry name" value="YitT"/>
</dbReference>
<keyword evidence="2" id="KW-1003">Cell membrane</keyword>
<dbReference type="Gene3D" id="3.30.70.120">
    <property type="match status" value="1"/>
</dbReference>
<evidence type="ECO:0000256" key="4">
    <source>
        <dbReference type="ARBA" id="ARBA00022989"/>
    </source>
</evidence>
<dbReference type="PIRSF" id="PIRSF006483">
    <property type="entry name" value="Membrane_protein_YitT"/>
    <property type="match status" value="1"/>
</dbReference>
<accession>A0A1M5YJD1</accession>
<feature type="transmembrane region" description="Helical" evidence="6">
    <location>
        <begin position="105"/>
        <end position="124"/>
    </location>
</feature>
<name>A0A1M5YJD1_9CLOT</name>
<keyword evidence="3 6" id="KW-0812">Transmembrane</keyword>
<dbReference type="AlphaFoldDB" id="A0A1M5YJD1"/>
<dbReference type="PANTHER" id="PTHR33545">
    <property type="entry name" value="UPF0750 MEMBRANE PROTEIN YITT-RELATED"/>
    <property type="match status" value="1"/>
</dbReference>
<dbReference type="InterPro" id="IPR015867">
    <property type="entry name" value="N-reg_PII/ATP_PRibTrfase_C"/>
</dbReference>
<dbReference type="InterPro" id="IPR019264">
    <property type="entry name" value="DUF2179"/>
</dbReference>
<evidence type="ECO:0000256" key="3">
    <source>
        <dbReference type="ARBA" id="ARBA00022692"/>
    </source>
</evidence>
<evidence type="ECO:0000256" key="2">
    <source>
        <dbReference type="ARBA" id="ARBA00022475"/>
    </source>
</evidence>
<feature type="transmembrane region" description="Helical" evidence="6">
    <location>
        <begin position="46"/>
        <end position="70"/>
    </location>
</feature>
<protein>
    <submittedName>
        <fullName evidence="8">Uncharacterized membrane-anchored protein YitT, contains DUF161 and DUF2179 domains</fullName>
    </submittedName>
</protein>
<evidence type="ECO:0000256" key="5">
    <source>
        <dbReference type="ARBA" id="ARBA00023136"/>
    </source>
</evidence>
<dbReference type="InterPro" id="IPR051461">
    <property type="entry name" value="UPF0750_membrane"/>
</dbReference>
<dbReference type="Proteomes" id="UP000184241">
    <property type="component" value="Unassembled WGS sequence"/>
</dbReference>
<dbReference type="Pfam" id="PF10035">
    <property type="entry name" value="DUF2179"/>
    <property type="match status" value="1"/>
</dbReference>
<evidence type="ECO:0000256" key="1">
    <source>
        <dbReference type="ARBA" id="ARBA00004651"/>
    </source>
</evidence>
<evidence type="ECO:0000313" key="9">
    <source>
        <dbReference type="Proteomes" id="UP000184241"/>
    </source>
</evidence>
<gene>
    <name evidence="8" type="ORF">SAMN02745941_02051</name>
</gene>
<dbReference type="PANTHER" id="PTHR33545:SF9">
    <property type="entry name" value="UPF0750 MEMBRANE PROTEIN YITE"/>
    <property type="match status" value="1"/>
</dbReference>
<evidence type="ECO:0000256" key="6">
    <source>
        <dbReference type="SAM" id="Phobius"/>
    </source>
</evidence>
<feature type="transmembrane region" description="Helical" evidence="6">
    <location>
        <begin position="77"/>
        <end position="93"/>
    </location>
</feature>
<proteinExistence type="predicted"/>
<evidence type="ECO:0000259" key="7">
    <source>
        <dbReference type="Pfam" id="PF10035"/>
    </source>
</evidence>
<dbReference type="RefSeq" id="WP_021803536.1">
    <property type="nucleotide sequence ID" value="NZ_FQXU01000006.1"/>
</dbReference>
<organism evidence="8 9">
    <name type="scientific">Clostridium intestinale DSM 6191</name>
    <dbReference type="NCBI Taxonomy" id="1121320"/>
    <lineage>
        <taxon>Bacteria</taxon>
        <taxon>Bacillati</taxon>
        <taxon>Bacillota</taxon>
        <taxon>Clostridia</taxon>
        <taxon>Eubacteriales</taxon>
        <taxon>Clostridiaceae</taxon>
        <taxon>Clostridium</taxon>
    </lineage>
</organism>
<dbReference type="Pfam" id="PF02588">
    <property type="entry name" value="YitT_membrane"/>
    <property type="match status" value="1"/>
</dbReference>
<feature type="domain" description="DUF2179" evidence="7">
    <location>
        <begin position="219"/>
        <end position="273"/>
    </location>
</feature>